<dbReference type="KEGG" id="bnn:FOA43_003911"/>
<keyword evidence="5 7" id="KW-1133">Transmembrane helix</keyword>
<dbReference type="GO" id="GO:0005789">
    <property type="term" value="C:endoplasmic reticulum membrane"/>
    <property type="evidence" value="ECO:0007669"/>
    <property type="project" value="UniProtKB-SubCell"/>
</dbReference>
<comment type="subcellular location">
    <subcellularLocation>
        <location evidence="1 7">Endoplasmic reticulum membrane</location>
        <topology evidence="1 7">Multi-pass membrane protein</topology>
    </subcellularLocation>
</comment>
<name>A0A875S9L9_EENNA</name>
<evidence type="ECO:0000256" key="7">
    <source>
        <dbReference type="RuleBase" id="RU365085"/>
    </source>
</evidence>
<feature type="transmembrane region" description="Helical" evidence="7">
    <location>
        <begin position="7"/>
        <end position="28"/>
    </location>
</feature>
<dbReference type="PANTHER" id="PTHR16433">
    <property type="entry name" value="DOLICHOL-PHOSPHATE MANNOSYLTRANSFERASE SUBUNIT 3"/>
    <property type="match status" value="1"/>
</dbReference>
<accession>A0A875S9L9</accession>
<dbReference type="OrthoDB" id="2014333at2759"/>
<dbReference type="Proteomes" id="UP000662931">
    <property type="component" value="Chromosome 4"/>
</dbReference>
<proteinExistence type="inferred from homology"/>
<dbReference type="GO" id="GO:0033185">
    <property type="term" value="C:dolichol-phosphate-mannose synthase complex"/>
    <property type="evidence" value="ECO:0007669"/>
    <property type="project" value="TreeGrafter"/>
</dbReference>
<evidence type="ECO:0000313" key="8">
    <source>
        <dbReference type="EMBL" id="QPG76522.1"/>
    </source>
</evidence>
<evidence type="ECO:0000256" key="1">
    <source>
        <dbReference type="ARBA" id="ARBA00004477"/>
    </source>
</evidence>
<sequence>MTKATDTALAFITISSIYIALWVEAIPLPALLHDEILPVLPWWALVSYGCYCLYSLGYGVYVLNDREDKYQELLSQISEAKAFMKKNGVDVKE</sequence>
<comment type="similarity">
    <text evidence="2 7">Belongs to the DPM3 family.</text>
</comment>
<dbReference type="UniPathway" id="UPA00378"/>
<dbReference type="InterPro" id="IPR013174">
    <property type="entry name" value="DPM3"/>
</dbReference>
<organism evidence="8 9">
    <name type="scientific">Eeniella nana</name>
    <name type="common">Yeast</name>
    <name type="synonym">Brettanomyces nanus</name>
    <dbReference type="NCBI Taxonomy" id="13502"/>
    <lineage>
        <taxon>Eukaryota</taxon>
        <taxon>Fungi</taxon>
        <taxon>Dikarya</taxon>
        <taxon>Ascomycota</taxon>
        <taxon>Saccharomycotina</taxon>
        <taxon>Pichiomycetes</taxon>
        <taxon>Pichiales</taxon>
        <taxon>Pichiaceae</taxon>
        <taxon>Brettanomyces</taxon>
    </lineage>
</organism>
<gene>
    <name evidence="8" type="ORF">FOA43_003911</name>
</gene>
<comment type="pathway">
    <text evidence="7">Protein modification; protein glycosylation.</text>
</comment>
<evidence type="ECO:0000313" key="9">
    <source>
        <dbReference type="Proteomes" id="UP000662931"/>
    </source>
</evidence>
<protein>
    <recommendedName>
        <fullName evidence="7">Dolichol-phosphate mannosyltransferase subunit 3</fullName>
    </recommendedName>
</protein>
<comment type="subunit">
    <text evidence="7">Component of the dolichol-phosphate mannose (DPM) synthase complex.</text>
</comment>
<dbReference type="GO" id="GO:0006506">
    <property type="term" value="P:GPI anchor biosynthetic process"/>
    <property type="evidence" value="ECO:0007669"/>
    <property type="project" value="TreeGrafter"/>
</dbReference>
<dbReference type="EMBL" id="CP064815">
    <property type="protein sequence ID" value="QPG76522.1"/>
    <property type="molecule type" value="Genomic_DNA"/>
</dbReference>
<evidence type="ECO:0000256" key="4">
    <source>
        <dbReference type="ARBA" id="ARBA00022824"/>
    </source>
</evidence>
<dbReference type="GeneID" id="62197311"/>
<dbReference type="RefSeq" id="XP_038780087.1">
    <property type="nucleotide sequence ID" value="XM_038924159.1"/>
</dbReference>
<dbReference type="Pfam" id="PF08285">
    <property type="entry name" value="DPM3"/>
    <property type="match status" value="1"/>
</dbReference>
<keyword evidence="4 7" id="KW-0256">Endoplasmic reticulum</keyword>
<comment type="function">
    <text evidence="7">Stabilizer subunit of the dolichol-phosphate mannose (DPM) synthase complex; tethers catalytic subunit to the ER.</text>
</comment>
<dbReference type="PANTHER" id="PTHR16433:SF0">
    <property type="entry name" value="DOLICHOL-PHOSPHATE MANNOSYLTRANSFERASE SUBUNIT 3"/>
    <property type="match status" value="1"/>
</dbReference>
<reference evidence="8" key="1">
    <citation type="submission" date="2020-10" db="EMBL/GenBank/DDBJ databases">
        <authorList>
            <person name="Roach M.J.R."/>
        </authorList>
    </citation>
    <scope>NUCLEOTIDE SEQUENCE</scope>
    <source>
        <strain evidence="8">CBS 1945</strain>
    </source>
</reference>
<keyword evidence="6 7" id="KW-0472">Membrane</keyword>
<dbReference type="AlphaFoldDB" id="A0A875S9L9"/>
<evidence type="ECO:0000256" key="2">
    <source>
        <dbReference type="ARBA" id="ARBA00010430"/>
    </source>
</evidence>
<evidence type="ECO:0000256" key="5">
    <source>
        <dbReference type="ARBA" id="ARBA00022989"/>
    </source>
</evidence>
<keyword evidence="9" id="KW-1185">Reference proteome</keyword>
<keyword evidence="3 7" id="KW-0812">Transmembrane</keyword>
<feature type="transmembrane region" description="Helical" evidence="7">
    <location>
        <begin position="40"/>
        <end position="63"/>
    </location>
</feature>
<evidence type="ECO:0000256" key="3">
    <source>
        <dbReference type="ARBA" id="ARBA00022692"/>
    </source>
</evidence>
<evidence type="ECO:0000256" key="6">
    <source>
        <dbReference type="ARBA" id="ARBA00023136"/>
    </source>
</evidence>